<reference evidence="3" key="1">
    <citation type="journal article" date="2019" name="Int. J. Syst. Evol. Microbiol.">
        <title>The Global Catalogue of Microorganisms (GCM) 10K type strain sequencing project: providing services to taxonomists for standard genome sequencing and annotation.</title>
        <authorList>
            <consortium name="The Broad Institute Genomics Platform"/>
            <consortium name="The Broad Institute Genome Sequencing Center for Infectious Disease"/>
            <person name="Wu L."/>
            <person name="Ma J."/>
        </authorList>
    </citation>
    <scope>NUCLEOTIDE SEQUENCE [LARGE SCALE GENOMIC DNA]</scope>
    <source>
        <strain evidence="3">JCM 12393</strain>
    </source>
</reference>
<dbReference type="InterPro" id="IPR010310">
    <property type="entry name" value="T7SS_ESAT-6-like"/>
</dbReference>
<dbReference type="InterPro" id="IPR036689">
    <property type="entry name" value="ESAT-6-like_sf"/>
</dbReference>
<comment type="caution">
    <text evidence="2">The sequence shown here is derived from an EMBL/GenBank/DDBJ whole genome shotgun (WGS) entry which is preliminary data.</text>
</comment>
<dbReference type="Gene3D" id="1.10.287.1060">
    <property type="entry name" value="ESAT-6-like"/>
    <property type="match status" value="1"/>
</dbReference>
<evidence type="ECO:0000256" key="1">
    <source>
        <dbReference type="RuleBase" id="RU362001"/>
    </source>
</evidence>
<keyword evidence="3" id="KW-1185">Reference proteome</keyword>
<dbReference type="RefSeq" id="WP_344343015.1">
    <property type="nucleotide sequence ID" value="NZ_BAAAKJ010000348.1"/>
</dbReference>
<dbReference type="Proteomes" id="UP001499863">
    <property type="component" value="Unassembled WGS sequence"/>
</dbReference>
<dbReference type="Pfam" id="PF06013">
    <property type="entry name" value="WXG100"/>
    <property type="match status" value="1"/>
</dbReference>
<dbReference type="NCBIfam" id="TIGR03930">
    <property type="entry name" value="WXG100_ESAT6"/>
    <property type="match status" value="1"/>
</dbReference>
<gene>
    <name evidence="2" type="ORF">GCM10009639_59170</name>
</gene>
<name>A0ABN1YF25_9ACTN</name>
<comment type="similarity">
    <text evidence="1">Belongs to the WXG100 family.</text>
</comment>
<protein>
    <recommendedName>
        <fullName evidence="1">ESAT-6-like protein</fullName>
    </recommendedName>
</protein>
<dbReference type="EMBL" id="BAAAKJ010000348">
    <property type="protein sequence ID" value="GAA1408918.1"/>
    <property type="molecule type" value="Genomic_DNA"/>
</dbReference>
<dbReference type="SUPFAM" id="SSF140453">
    <property type="entry name" value="EsxAB dimer-like"/>
    <property type="match status" value="1"/>
</dbReference>
<proteinExistence type="inferred from homology"/>
<evidence type="ECO:0000313" key="2">
    <source>
        <dbReference type="EMBL" id="GAA1408918.1"/>
    </source>
</evidence>
<organism evidence="2 3">
    <name type="scientific">Kitasatospora putterlickiae</name>
    <dbReference type="NCBI Taxonomy" id="221725"/>
    <lineage>
        <taxon>Bacteria</taxon>
        <taxon>Bacillati</taxon>
        <taxon>Actinomycetota</taxon>
        <taxon>Actinomycetes</taxon>
        <taxon>Kitasatosporales</taxon>
        <taxon>Streptomycetaceae</taxon>
        <taxon>Kitasatospora</taxon>
    </lineage>
</organism>
<accession>A0ABN1YF25</accession>
<evidence type="ECO:0000313" key="3">
    <source>
        <dbReference type="Proteomes" id="UP001499863"/>
    </source>
</evidence>
<sequence>MAEHILVNFETIKNASSEVRRTAKTIQHQLEELKAGVTKIAGSWEGAAQQGYQGHQAKWDQRAAHLQQVLEQIAKSLDSAAESYRNTENRNATLWTG</sequence>